<organism evidence="1 2">
    <name type="scientific">Streptomyces zagrosensis</name>
    <dbReference type="NCBI Taxonomy" id="1042984"/>
    <lineage>
        <taxon>Bacteria</taxon>
        <taxon>Bacillati</taxon>
        <taxon>Actinomycetota</taxon>
        <taxon>Actinomycetes</taxon>
        <taxon>Kitasatosporales</taxon>
        <taxon>Streptomycetaceae</taxon>
        <taxon>Streptomyces</taxon>
    </lineage>
</organism>
<accession>A0A7W9QEG7</accession>
<keyword evidence="2" id="KW-1185">Reference proteome</keyword>
<dbReference type="EMBL" id="JACHJL010000018">
    <property type="protein sequence ID" value="MBB5938750.1"/>
    <property type="molecule type" value="Genomic_DNA"/>
</dbReference>
<gene>
    <name evidence="1" type="ORF">FHS42_005841</name>
</gene>
<reference evidence="1 2" key="1">
    <citation type="submission" date="2020-08" db="EMBL/GenBank/DDBJ databases">
        <title>Genomic Encyclopedia of Type Strains, Phase III (KMG-III): the genomes of soil and plant-associated and newly described type strains.</title>
        <authorList>
            <person name="Whitman W."/>
        </authorList>
    </citation>
    <scope>NUCLEOTIDE SEQUENCE [LARGE SCALE GENOMIC DNA]</scope>
    <source>
        <strain evidence="1 2">CECT 8305</strain>
    </source>
</reference>
<dbReference type="Proteomes" id="UP000588098">
    <property type="component" value="Unassembled WGS sequence"/>
</dbReference>
<evidence type="ECO:0000313" key="1">
    <source>
        <dbReference type="EMBL" id="MBB5938750.1"/>
    </source>
</evidence>
<dbReference type="AlphaFoldDB" id="A0A7W9QEG7"/>
<dbReference type="InterPro" id="IPR021737">
    <property type="entry name" value="Phage_phiKZ_Orf197"/>
</dbReference>
<comment type="caution">
    <text evidence="1">The sequence shown here is derived from an EMBL/GenBank/DDBJ whole genome shotgun (WGS) entry which is preliminary data.</text>
</comment>
<name>A0A7W9QEG7_9ACTN</name>
<proteinExistence type="predicted"/>
<dbReference type="Pfam" id="PF11750">
    <property type="entry name" value="DUF3307"/>
    <property type="match status" value="1"/>
</dbReference>
<evidence type="ECO:0000313" key="2">
    <source>
        <dbReference type="Proteomes" id="UP000588098"/>
    </source>
</evidence>
<dbReference type="RefSeq" id="WP_184576756.1">
    <property type="nucleotide sequence ID" value="NZ_JACHJL010000018.1"/>
</dbReference>
<sequence length="132" mass="14316">MFASIFVLLYVAHLLADYPFQTDHQAALKDAKTASGRRANFTHAITHVTISAILLIVGALLLDLDCSVPVSMAALVWIGASHSFIDRRWPVELWMIKSLQSEILKKGGAEHVDQTAHITALAIAALVIATLS</sequence>
<protein>
    <recommendedName>
        <fullName evidence="3">DUF3307 domain-containing protein</fullName>
    </recommendedName>
</protein>
<evidence type="ECO:0008006" key="3">
    <source>
        <dbReference type="Google" id="ProtNLM"/>
    </source>
</evidence>